<comment type="caution">
    <text evidence="2">The sequence shown here is derived from an EMBL/GenBank/DDBJ whole genome shotgun (WGS) entry which is preliminary data.</text>
</comment>
<dbReference type="EMBL" id="BPQB01000044">
    <property type="protein sequence ID" value="GJE94990.1"/>
    <property type="molecule type" value="Genomic_DNA"/>
</dbReference>
<keyword evidence="3" id="KW-1185">Reference proteome</keyword>
<dbReference type="Proteomes" id="UP000703269">
    <property type="component" value="Unassembled WGS sequence"/>
</dbReference>
<accession>A0A9P3LH55</accession>
<evidence type="ECO:0000313" key="2">
    <source>
        <dbReference type="EMBL" id="GJE94990.1"/>
    </source>
</evidence>
<feature type="compositionally biased region" description="Basic and acidic residues" evidence="1">
    <location>
        <begin position="32"/>
        <end position="51"/>
    </location>
</feature>
<sequence>MRRDGCCRADRDYSNRYVADGDPPGLYKCGRGSREAEDGAGAPHDDLPDDKATPKYVSFVREIMPVLGPVPGLDEMRRSMLRKLLLHARSRSMHDVSQRLNDMLVVDNSIDITYSIRHSSVNRHLGCKLKSRIKS</sequence>
<feature type="region of interest" description="Disordered" evidence="1">
    <location>
        <begin position="29"/>
        <end position="51"/>
    </location>
</feature>
<evidence type="ECO:0000256" key="1">
    <source>
        <dbReference type="SAM" id="MobiDB-lite"/>
    </source>
</evidence>
<dbReference type="AlphaFoldDB" id="A0A9P3LH55"/>
<proteinExistence type="predicted"/>
<organism evidence="2 3">
    <name type="scientific">Phanerochaete sordida</name>
    <dbReference type="NCBI Taxonomy" id="48140"/>
    <lineage>
        <taxon>Eukaryota</taxon>
        <taxon>Fungi</taxon>
        <taxon>Dikarya</taxon>
        <taxon>Basidiomycota</taxon>
        <taxon>Agaricomycotina</taxon>
        <taxon>Agaricomycetes</taxon>
        <taxon>Polyporales</taxon>
        <taxon>Phanerochaetaceae</taxon>
        <taxon>Phanerochaete</taxon>
    </lineage>
</organism>
<gene>
    <name evidence="2" type="ORF">PsYK624_111680</name>
</gene>
<reference evidence="2 3" key="1">
    <citation type="submission" date="2021-08" db="EMBL/GenBank/DDBJ databases">
        <title>Draft Genome Sequence of Phanerochaete sordida strain YK-624.</title>
        <authorList>
            <person name="Mori T."/>
            <person name="Dohra H."/>
            <person name="Suzuki T."/>
            <person name="Kawagishi H."/>
            <person name="Hirai H."/>
        </authorList>
    </citation>
    <scope>NUCLEOTIDE SEQUENCE [LARGE SCALE GENOMIC DNA]</scope>
    <source>
        <strain evidence="2 3">YK-624</strain>
    </source>
</reference>
<name>A0A9P3LH55_9APHY</name>
<evidence type="ECO:0000313" key="3">
    <source>
        <dbReference type="Proteomes" id="UP000703269"/>
    </source>
</evidence>
<protein>
    <submittedName>
        <fullName evidence="2">Uncharacterized protein</fullName>
    </submittedName>
</protein>